<evidence type="ECO:0000256" key="1">
    <source>
        <dbReference type="ARBA" id="ARBA00004496"/>
    </source>
</evidence>
<organism evidence="12 13">
    <name type="scientific">Weeksella virosa (strain ATCC 43766 / DSM 16922 / JCM 21250 / CCUG 30538 / CDC 9751 / IAM 14551 / NBRC 16016 / NCTC 11634 / CL345/78)</name>
    <dbReference type="NCBI Taxonomy" id="865938"/>
    <lineage>
        <taxon>Bacteria</taxon>
        <taxon>Pseudomonadati</taxon>
        <taxon>Bacteroidota</taxon>
        <taxon>Flavobacteriia</taxon>
        <taxon>Flavobacteriales</taxon>
        <taxon>Weeksellaceae</taxon>
        <taxon>Weeksella</taxon>
    </lineage>
</organism>
<dbReference type="GO" id="GO:1900079">
    <property type="term" value="P:regulation of arginine biosynthetic process"/>
    <property type="evidence" value="ECO:0007669"/>
    <property type="project" value="UniProtKB-UniRule"/>
</dbReference>
<evidence type="ECO:0000259" key="11">
    <source>
        <dbReference type="Pfam" id="PF02863"/>
    </source>
</evidence>
<dbReference type="SUPFAM" id="SSF55252">
    <property type="entry name" value="C-terminal domain of arginine repressor"/>
    <property type="match status" value="1"/>
</dbReference>
<reference evidence="13" key="2">
    <citation type="journal article" date="2011" name="Stand. Genomic Sci.">
        <title>Complete genome sequence of Weeksella virosa type strain (9751T).</title>
        <authorList>
            <person name="Lang E."/>
            <person name="Teshima H."/>
            <person name="Lucas S."/>
            <person name="Lapidus A."/>
            <person name="Hammon N."/>
            <person name="Deshpande S."/>
            <person name="Nolan M."/>
            <person name="Cheng J."/>
            <person name="Pitluck S."/>
            <person name="Liolios K."/>
            <person name="Pagani I."/>
            <person name="Mikhailova N."/>
            <person name="Ivanova N."/>
            <person name="Mavromatis K."/>
            <person name="Pati A."/>
            <person name="Tapia R."/>
            <person name="Han C."/>
            <person name="Goodwin L."/>
            <person name="Chen A."/>
            <person name="Palaniappan K."/>
            <person name="Land M."/>
            <person name="Hauser L."/>
            <person name="Chang Y."/>
            <person name="Jeffries C."/>
            <person name="Brambilla E."/>
            <person name="Kopitz M."/>
            <person name="Rohde M."/>
            <person name="Goker M."/>
            <person name="Tindall B."/>
            <person name="Detter J."/>
            <person name="Woyke T."/>
            <person name="Bristow J."/>
            <person name="Eisen J."/>
            <person name="Markowitz V."/>
            <person name="Hugenholtz P."/>
            <person name="Klenk H."/>
            <person name="Kyrpides N."/>
        </authorList>
    </citation>
    <scope>NUCLEOTIDE SEQUENCE [LARGE SCALE GENOMIC DNA]</scope>
    <source>
        <strain evidence="13">ATCC 43766 / DSM 16922 / JCM 21250 / NBRC 16016 / NCTC 11634 / CL345/78</strain>
    </source>
</reference>
<dbReference type="PANTHER" id="PTHR34471">
    <property type="entry name" value="ARGININE REPRESSOR"/>
    <property type="match status" value="1"/>
</dbReference>
<evidence type="ECO:0000313" key="13">
    <source>
        <dbReference type="Proteomes" id="UP000008641"/>
    </source>
</evidence>
<keyword evidence="6 9" id="KW-0805">Transcription regulation</keyword>
<dbReference type="SUPFAM" id="SSF46785">
    <property type="entry name" value="Winged helix' DNA-binding domain"/>
    <property type="match status" value="1"/>
</dbReference>
<dbReference type="Pfam" id="PF02863">
    <property type="entry name" value="Arg_repressor_C"/>
    <property type="match status" value="1"/>
</dbReference>
<dbReference type="InterPro" id="IPR020900">
    <property type="entry name" value="Arg_repress_DNA-bd"/>
</dbReference>
<dbReference type="InterPro" id="IPR036251">
    <property type="entry name" value="Arg_repress_C_sf"/>
</dbReference>
<accession>F0NY35</accession>
<evidence type="ECO:0000256" key="7">
    <source>
        <dbReference type="ARBA" id="ARBA00023125"/>
    </source>
</evidence>
<keyword evidence="9" id="KW-0678">Repressor</keyword>
<evidence type="ECO:0000256" key="5">
    <source>
        <dbReference type="ARBA" id="ARBA00022490"/>
    </source>
</evidence>
<proteinExistence type="inferred from homology"/>
<evidence type="ECO:0000256" key="3">
    <source>
        <dbReference type="ARBA" id="ARBA00008316"/>
    </source>
</evidence>
<dbReference type="EMBL" id="CP002455">
    <property type="protein sequence ID" value="ADX67026.1"/>
    <property type="molecule type" value="Genomic_DNA"/>
</dbReference>
<dbReference type="PANTHER" id="PTHR34471:SF1">
    <property type="entry name" value="ARGININE REPRESSOR"/>
    <property type="match status" value="1"/>
</dbReference>
<sequence length="153" mass="17366">MSNKKYRFQLIEKLISTEEIASQEELLKKLISQDVQVTQATLSRDLKELKIIKVPTEKGDYRYQLPEEGVTMHNTILQSEVSLEFTANLGVLKTKPGYALGLAFEIDNHQLPSLLGTIAGNDTILLILRENISRKKFIEEIQTILPNIKNNIS</sequence>
<comment type="function">
    <text evidence="9">Regulates arginine biosynthesis genes.</text>
</comment>
<evidence type="ECO:0000256" key="9">
    <source>
        <dbReference type="HAMAP-Rule" id="MF_00173"/>
    </source>
</evidence>
<keyword evidence="5 9" id="KW-0963">Cytoplasm</keyword>
<keyword evidence="9" id="KW-0028">Amino-acid biosynthesis</keyword>
<protein>
    <recommendedName>
        <fullName evidence="4 9">Arginine repressor</fullName>
    </recommendedName>
</protein>
<dbReference type="AlphaFoldDB" id="F0NY35"/>
<dbReference type="UniPathway" id="UPA00068"/>
<evidence type="ECO:0000313" key="12">
    <source>
        <dbReference type="EMBL" id="ADX67026.1"/>
    </source>
</evidence>
<dbReference type="HOGENOM" id="CLU_097103_0_0_10"/>
<name>F0NY35_WEEVC</name>
<keyword evidence="9" id="KW-0055">Arginine biosynthesis</keyword>
<evidence type="ECO:0000256" key="4">
    <source>
        <dbReference type="ARBA" id="ARBA00021148"/>
    </source>
</evidence>
<dbReference type="InterPro" id="IPR020899">
    <property type="entry name" value="Arg_repress_C"/>
</dbReference>
<dbReference type="GO" id="GO:0003677">
    <property type="term" value="F:DNA binding"/>
    <property type="evidence" value="ECO:0007669"/>
    <property type="project" value="UniProtKB-KW"/>
</dbReference>
<dbReference type="InterPro" id="IPR001669">
    <property type="entry name" value="Arg_repress"/>
</dbReference>
<gene>
    <name evidence="9" type="primary">argR</name>
    <name evidence="12" type="ordered locus">Weevi_0304</name>
</gene>
<dbReference type="RefSeq" id="WP_013597418.1">
    <property type="nucleotide sequence ID" value="NC_015144.1"/>
</dbReference>
<evidence type="ECO:0000256" key="2">
    <source>
        <dbReference type="ARBA" id="ARBA00005040"/>
    </source>
</evidence>
<feature type="domain" description="Arginine repressor C-terminal" evidence="11">
    <location>
        <begin position="81"/>
        <end position="142"/>
    </location>
</feature>
<dbReference type="STRING" id="865938.Weevi_0304"/>
<dbReference type="Gene3D" id="1.10.10.10">
    <property type="entry name" value="Winged helix-like DNA-binding domain superfamily/Winged helix DNA-binding domain"/>
    <property type="match status" value="1"/>
</dbReference>
<dbReference type="KEGG" id="wvi:Weevi_0304"/>
<dbReference type="GO" id="GO:0005737">
    <property type="term" value="C:cytoplasm"/>
    <property type="evidence" value="ECO:0007669"/>
    <property type="project" value="UniProtKB-SubCell"/>
</dbReference>
<dbReference type="PRINTS" id="PR01467">
    <property type="entry name" value="ARGREPRESSOR"/>
</dbReference>
<keyword evidence="13" id="KW-1185">Reference proteome</keyword>
<dbReference type="GO" id="GO:0034618">
    <property type="term" value="F:arginine binding"/>
    <property type="evidence" value="ECO:0007669"/>
    <property type="project" value="InterPro"/>
</dbReference>
<dbReference type="eggNOG" id="COG1438">
    <property type="taxonomic scope" value="Bacteria"/>
</dbReference>
<evidence type="ECO:0000259" key="10">
    <source>
        <dbReference type="Pfam" id="PF01316"/>
    </source>
</evidence>
<comment type="subcellular location">
    <subcellularLocation>
        <location evidence="1 9">Cytoplasm</location>
    </subcellularLocation>
</comment>
<keyword evidence="7 9" id="KW-0238">DNA-binding</keyword>
<dbReference type="Pfam" id="PF01316">
    <property type="entry name" value="Arg_repressor"/>
    <property type="match status" value="1"/>
</dbReference>
<reference evidence="12 13" key="1">
    <citation type="journal article" date="2011" name="Stand. Genomic Sci.">
        <title>Complete genome sequence of Weeksella virosa type strain (9751).</title>
        <authorList>
            <person name="Lang E."/>
            <person name="Teshima H."/>
            <person name="Lucas S."/>
            <person name="Lapidus A."/>
            <person name="Hammon N."/>
            <person name="Deshpande S."/>
            <person name="Nolan M."/>
            <person name="Cheng J.F."/>
            <person name="Pitluck S."/>
            <person name="Liolios K."/>
            <person name="Pagani I."/>
            <person name="Mikhailova N."/>
            <person name="Ivanova N."/>
            <person name="Mavromatis K."/>
            <person name="Pati A."/>
            <person name="Tapia R."/>
            <person name="Han C."/>
            <person name="Goodwin L."/>
            <person name="Chen A."/>
            <person name="Palaniappan K."/>
            <person name="Land M."/>
            <person name="Hauser L."/>
            <person name="Chang Y.J."/>
            <person name="Jeffries C.D."/>
            <person name="Brambilla E.M."/>
            <person name="Kopitz M."/>
            <person name="Rohde M."/>
            <person name="Goker M."/>
            <person name="Tindall B.J."/>
            <person name="Detter J.C."/>
            <person name="Woyke T."/>
            <person name="Bristow J."/>
            <person name="Eisen J.A."/>
            <person name="Markowitz V."/>
            <person name="Hugenholtz P."/>
            <person name="Klenk H.P."/>
            <person name="Kyrpides N.C."/>
        </authorList>
    </citation>
    <scope>NUCLEOTIDE SEQUENCE [LARGE SCALE GENOMIC DNA]</scope>
    <source>
        <strain evidence="13">ATCC 43766 / DSM 16922 / JCM 21250 / NBRC 16016 / NCTC 11634 / CL345/78</strain>
    </source>
</reference>
<dbReference type="HAMAP" id="MF_00173">
    <property type="entry name" value="Arg_repressor"/>
    <property type="match status" value="1"/>
</dbReference>
<keyword evidence="8 9" id="KW-0804">Transcription</keyword>
<dbReference type="InterPro" id="IPR036388">
    <property type="entry name" value="WH-like_DNA-bd_sf"/>
</dbReference>
<dbReference type="Gene3D" id="3.30.1360.40">
    <property type="match status" value="1"/>
</dbReference>
<dbReference type="GO" id="GO:0003700">
    <property type="term" value="F:DNA-binding transcription factor activity"/>
    <property type="evidence" value="ECO:0007669"/>
    <property type="project" value="UniProtKB-UniRule"/>
</dbReference>
<feature type="domain" description="Arginine repressor DNA-binding" evidence="10">
    <location>
        <begin position="3"/>
        <end position="69"/>
    </location>
</feature>
<dbReference type="InterPro" id="IPR036390">
    <property type="entry name" value="WH_DNA-bd_sf"/>
</dbReference>
<comment type="pathway">
    <text evidence="2 9">Amino-acid biosynthesis; L-arginine biosynthesis [regulation].</text>
</comment>
<evidence type="ECO:0000256" key="6">
    <source>
        <dbReference type="ARBA" id="ARBA00023015"/>
    </source>
</evidence>
<evidence type="ECO:0000256" key="8">
    <source>
        <dbReference type="ARBA" id="ARBA00023163"/>
    </source>
</evidence>
<dbReference type="GO" id="GO:0051259">
    <property type="term" value="P:protein complex oligomerization"/>
    <property type="evidence" value="ECO:0007669"/>
    <property type="project" value="InterPro"/>
</dbReference>
<dbReference type="GO" id="GO:0006526">
    <property type="term" value="P:L-arginine biosynthetic process"/>
    <property type="evidence" value="ECO:0007669"/>
    <property type="project" value="UniProtKB-UniPathway"/>
</dbReference>
<dbReference type="OrthoDB" id="9807089at2"/>
<comment type="similarity">
    <text evidence="3 9">Belongs to the ArgR family.</text>
</comment>
<dbReference type="Proteomes" id="UP000008641">
    <property type="component" value="Chromosome"/>
</dbReference>